<dbReference type="SUPFAM" id="SSF56399">
    <property type="entry name" value="ADP-ribosylation"/>
    <property type="match status" value="1"/>
</dbReference>
<evidence type="ECO:0000256" key="12">
    <source>
        <dbReference type="ARBA" id="ARBA00023242"/>
    </source>
</evidence>
<keyword evidence="10 15" id="KW-0520">NAD</keyword>
<dbReference type="InterPro" id="IPR004102">
    <property type="entry name" value="Poly(ADP-ribose)pol_reg_dom"/>
</dbReference>
<dbReference type="CDD" id="cd01437">
    <property type="entry name" value="parp_like"/>
    <property type="match status" value="1"/>
</dbReference>
<dbReference type="GO" id="GO:0008270">
    <property type="term" value="F:zinc ion binding"/>
    <property type="evidence" value="ECO:0007669"/>
    <property type="project" value="UniProtKB-KW"/>
</dbReference>
<dbReference type="InterPro" id="IPR012317">
    <property type="entry name" value="Poly(ADP-ribose)pol_cat_dom"/>
</dbReference>
<sequence length="561" mass="64167">MKRPLGDVQTAVSPKSRRTTKPLRKTEPEKENEVKQLLIKGKAPVDSFCTEKFGVAHVYYEDDITVYDVMLNQTNVQRNNNKYYVIQLLEDDTQPHYSVWFRWGRVGKTGQSKLENFFGNLDGAKNCFRKKFSDKTGNEWDSRDEFVKIDGKYDMVRLDYLAADEQSRKVVKKVEQQSAIESVLHPAVQALIRLICDLKCMEETVTELKYDARRAPLGKLTKEQVKAGYTALNKIADCIAALTAQVDTPSTDVEAEKKRGKPKRRPSNVNERRKWEHALLMACNEFYTRIPHDFGMRVPPLLHTIDEVKEKLELLQALDDIEFAVNILKTDTASTQSVLDQRYKQLECDLKPLESTSSMFSILREYLLTNHGPTHNWYTIELIDVFECHKPAEVTQFKDYGNRMLLWHGSRLSNWVGILGRGLKIAPPEAPVTGYMFGKGIYFADSSSKSANYAYPTQKNNIGLLALCEVSLGTPHELYEACSKADKLPPGKHCVKGVGRMTPEKITWKKTEDGLIVPVGKLVPSTNTGGQNFTLHFNEYIIYDPRQVRLRYLMKIRFNFT</sequence>
<dbReference type="Pfam" id="PF05406">
    <property type="entry name" value="WGR"/>
    <property type="match status" value="1"/>
</dbReference>
<keyword evidence="2 15" id="KW-0328">Glycosyltransferase</keyword>
<dbReference type="InterPro" id="IPR036930">
    <property type="entry name" value="WGR_dom_sf"/>
</dbReference>
<reference evidence="20" key="1">
    <citation type="submission" date="2019-05" db="EMBL/GenBank/DDBJ databases">
        <title>Annotation for the trematode Paragonimus heterotremus.</title>
        <authorList>
            <person name="Choi Y.-J."/>
        </authorList>
    </citation>
    <scope>NUCLEOTIDE SEQUENCE</scope>
    <source>
        <strain evidence="20">LC</strain>
    </source>
</reference>
<dbReference type="PANTHER" id="PTHR10459:SF60">
    <property type="entry name" value="POLY [ADP-RIBOSE] POLYMERASE 2"/>
    <property type="match status" value="1"/>
</dbReference>
<evidence type="ECO:0000259" key="18">
    <source>
        <dbReference type="PROSITE" id="PS51060"/>
    </source>
</evidence>
<evidence type="ECO:0000256" key="1">
    <source>
        <dbReference type="ARBA" id="ARBA00004123"/>
    </source>
</evidence>
<dbReference type="Proteomes" id="UP000748531">
    <property type="component" value="Unassembled WGS sequence"/>
</dbReference>
<keyword evidence="6" id="KW-0677">Repeat</keyword>
<dbReference type="PROSITE" id="PS51059">
    <property type="entry name" value="PARP_CATALYTIC"/>
    <property type="match status" value="1"/>
</dbReference>
<evidence type="ECO:0000256" key="9">
    <source>
        <dbReference type="ARBA" id="ARBA00022833"/>
    </source>
</evidence>
<comment type="subcellular location">
    <subcellularLocation>
        <location evidence="1">Nucleus</location>
    </subcellularLocation>
</comment>
<dbReference type="Gene3D" id="3.90.228.10">
    <property type="match status" value="1"/>
</dbReference>
<protein>
    <recommendedName>
        <fullName evidence="15">Poly [ADP-ribose] polymerase</fullName>
        <shortName evidence="15">PARP</shortName>
        <ecNumber evidence="15">2.4.2.-</ecNumber>
    </recommendedName>
</protein>
<dbReference type="Pfam" id="PF02877">
    <property type="entry name" value="PARP_reg"/>
    <property type="match status" value="1"/>
</dbReference>
<dbReference type="PROSITE" id="PS51060">
    <property type="entry name" value="PARP_ALPHA_HD"/>
    <property type="match status" value="1"/>
</dbReference>
<evidence type="ECO:0000256" key="4">
    <source>
        <dbReference type="ARBA" id="ARBA00022695"/>
    </source>
</evidence>
<keyword evidence="4" id="KW-0548">Nucleotidyltransferase</keyword>
<accession>A0A8J4TBQ6</accession>
<dbReference type="FunFam" id="2.20.140.10:FF:000001">
    <property type="entry name" value="Poly [ADP-ribose] polymerase"/>
    <property type="match status" value="1"/>
</dbReference>
<dbReference type="Gene3D" id="2.20.140.10">
    <property type="entry name" value="WGR domain"/>
    <property type="match status" value="1"/>
</dbReference>
<evidence type="ECO:0000256" key="8">
    <source>
        <dbReference type="ARBA" id="ARBA00022771"/>
    </source>
</evidence>
<keyword evidence="5" id="KW-0479">Metal-binding</keyword>
<dbReference type="GO" id="GO:1990404">
    <property type="term" value="F:NAD+-protein mono-ADP-ribosyltransferase activity"/>
    <property type="evidence" value="ECO:0007669"/>
    <property type="project" value="TreeGrafter"/>
</dbReference>
<evidence type="ECO:0000256" key="3">
    <source>
        <dbReference type="ARBA" id="ARBA00022679"/>
    </source>
</evidence>
<dbReference type="GO" id="GO:0016779">
    <property type="term" value="F:nucleotidyltransferase activity"/>
    <property type="evidence" value="ECO:0007669"/>
    <property type="project" value="UniProtKB-KW"/>
</dbReference>
<name>A0A8J4TBQ6_9TREM</name>
<dbReference type="GO" id="GO:0006302">
    <property type="term" value="P:double-strand break repair"/>
    <property type="evidence" value="ECO:0007669"/>
    <property type="project" value="TreeGrafter"/>
</dbReference>
<keyword evidence="11" id="KW-0238">DNA-binding</keyword>
<dbReference type="FunFam" id="3.90.228.10:FF:000002">
    <property type="entry name" value="Poly [ADP-ribose] polymerase"/>
    <property type="match status" value="1"/>
</dbReference>
<evidence type="ECO:0000256" key="6">
    <source>
        <dbReference type="ARBA" id="ARBA00022737"/>
    </source>
</evidence>
<keyword evidence="8" id="KW-0863">Zinc-finger</keyword>
<evidence type="ECO:0000259" key="17">
    <source>
        <dbReference type="PROSITE" id="PS51059"/>
    </source>
</evidence>
<dbReference type="Pfam" id="PF00644">
    <property type="entry name" value="PARP"/>
    <property type="match status" value="1"/>
</dbReference>
<dbReference type="SUPFAM" id="SSF47587">
    <property type="entry name" value="Domain of poly(ADP-ribose) polymerase"/>
    <property type="match status" value="1"/>
</dbReference>
<feature type="region of interest" description="Disordered" evidence="16">
    <location>
        <begin position="250"/>
        <end position="270"/>
    </location>
</feature>
<feature type="domain" description="PARP alpha-helical" evidence="18">
    <location>
        <begin position="181"/>
        <end position="329"/>
    </location>
</feature>
<dbReference type="AlphaFoldDB" id="A0A8J4TBQ6"/>
<comment type="similarity">
    <text evidence="13">Belongs to the ARTD/PARP family.</text>
</comment>
<dbReference type="InterPro" id="IPR050800">
    <property type="entry name" value="ARTD/PARP"/>
</dbReference>
<evidence type="ECO:0000256" key="2">
    <source>
        <dbReference type="ARBA" id="ARBA00022676"/>
    </source>
</evidence>
<feature type="region of interest" description="Disordered" evidence="16">
    <location>
        <begin position="1"/>
        <end position="32"/>
    </location>
</feature>
<evidence type="ECO:0000256" key="10">
    <source>
        <dbReference type="ARBA" id="ARBA00023027"/>
    </source>
</evidence>
<keyword evidence="9" id="KW-0862">Zinc</keyword>
<evidence type="ECO:0000313" key="20">
    <source>
        <dbReference type="EMBL" id="KAF5398022.1"/>
    </source>
</evidence>
<keyword evidence="3 15" id="KW-0808">Transferase</keyword>
<evidence type="ECO:0000256" key="16">
    <source>
        <dbReference type="SAM" id="MobiDB-lite"/>
    </source>
</evidence>
<gene>
    <name evidence="20" type="ORF">PHET_08989</name>
</gene>
<evidence type="ECO:0000259" key="19">
    <source>
        <dbReference type="PROSITE" id="PS51977"/>
    </source>
</evidence>
<evidence type="ECO:0000256" key="5">
    <source>
        <dbReference type="ARBA" id="ARBA00022723"/>
    </source>
</evidence>
<dbReference type="SUPFAM" id="SSF142921">
    <property type="entry name" value="WGR domain-like"/>
    <property type="match status" value="1"/>
</dbReference>
<dbReference type="InterPro" id="IPR008893">
    <property type="entry name" value="WGR_domain"/>
</dbReference>
<dbReference type="OrthoDB" id="429950at2759"/>
<dbReference type="EMBL" id="LUCH01005502">
    <property type="protein sequence ID" value="KAF5398022.1"/>
    <property type="molecule type" value="Genomic_DNA"/>
</dbReference>
<keyword evidence="12" id="KW-0539">Nucleus</keyword>
<dbReference type="GO" id="GO:0003677">
    <property type="term" value="F:DNA binding"/>
    <property type="evidence" value="ECO:0007669"/>
    <property type="project" value="UniProtKB-KW"/>
</dbReference>
<dbReference type="PANTHER" id="PTHR10459">
    <property type="entry name" value="DNA LIGASE"/>
    <property type="match status" value="1"/>
</dbReference>
<dbReference type="GO" id="GO:0005730">
    <property type="term" value="C:nucleolus"/>
    <property type="evidence" value="ECO:0007669"/>
    <property type="project" value="TreeGrafter"/>
</dbReference>
<organism evidence="20 21">
    <name type="scientific">Paragonimus heterotremus</name>
    <dbReference type="NCBI Taxonomy" id="100268"/>
    <lineage>
        <taxon>Eukaryota</taxon>
        <taxon>Metazoa</taxon>
        <taxon>Spiralia</taxon>
        <taxon>Lophotrochozoa</taxon>
        <taxon>Platyhelminthes</taxon>
        <taxon>Trematoda</taxon>
        <taxon>Digenea</taxon>
        <taxon>Plagiorchiida</taxon>
        <taxon>Troglotremata</taxon>
        <taxon>Troglotrematidae</taxon>
        <taxon>Paragonimus</taxon>
    </lineage>
</organism>
<keyword evidence="7" id="KW-0013">ADP-ribosylation</keyword>
<dbReference type="CDD" id="cd08003">
    <property type="entry name" value="WGR_PARP2_like"/>
    <property type="match status" value="1"/>
</dbReference>
<dbReference type="EC" id="2.4.2.-" evidence="15"/>
<evidence type="ECO:0000256" key="15">
    <source>
        <dbReference type="RuleBase" id="RU362114"/>
    </source>
</evidence>
<comment type="caution">
    <text evidence="20">The sequence shown here is derived from an EMBL/GenBank/DDBJ whole genome shotgun (WGS) entry which is preliminary data.</text>
</comment>
<dbReference type="Gene3D" id="1.20.142.10">
    <property type="entry name" value="Poly(ADP-ribose) polymerase, regulatory domain"/>
    <property type="match status" value="1"/>
</dbReference>
<feature type="domain" description="PARP catalytic" evidence="17">
    <location>
        <begin position="337"/>
        <end position="561"/>
    </location>
</feature>
<dbReference type="SMART" id="SM00773">
    <property type="entry name" value="WGR"/>
    <property type="match status" value="1"/>
</dbReference>
<dbReference type="GO" id="GO:0070212">
    <property type="term" value="P:protein poly-ADP-ribosylation"/>
    <property type="evidence" value="ECO:0007669"/>
    <property type="project" value="TreeGrafter"/>
</dbReference>
<proteinExistence type="inferred from homology"/>
<dbReference type="InterPro" id="IPR036616">
    <property type="entry name" value="Poly(ADP-ribose)pol_reg_dom_sf"/>
</dbReference>
<evidence type="ECO:0000256" key="11">
    <source>
        <dbReference type="ARBA" id="ARBA00023125"/>
    </source>
</evidence>
<feature type="domain" description="WGR" evidence="19">
    <location>
        <begin position="55"/>
        <end position="153"/>
    </location>
</feature>
<evidence type="ECO:0000256" key="13">
    <source>
        <dbReference type="ARBA" id="ARBA00024347"/>
    </source>
</evidence>
<evidence type="ECO:0000313" key="21">
    <source>
        <dbReference type="Proteomes" id="UP000748531"/>
    </source>
</evidence>
<dbReference type="FunFam" id="1.20.142.10:FF:000002">
    <property type="entry name" value="Poly [ADP-ribose] polymerase"/>
    <property type="match status" value="1"/>
</dbReference>
<evidence type="ECO:0000256" key="14">
    <source>
        <dbReference type="ARBA" id="ARBA00033987"/>
    </source>
</evidence>
<evidence type="ECO:0000256" key="7">
    <source>
        <dbReference type="ARBA" id="ARBA00022765"/>
    </source>
</evidence>
<keyword evidence="21" id="KW-1185">Reference proteome</keyword>
<dbReference type="GO" id="GO:0003950">
    <property type="term" value="F:NAD+ poly-ADP-ribosyltransferase activity"/>
    <property type="evidence" value="ECO:0007669"/>
    <property type="project" value="UniProtKB-UniRule"/>
</dbReference>
<comment type="catalytic activity">
    <reaction evidence="14">
        <text>NAD(+) + (ADP-D-ribosyl)n-acceptor = nicotinamide + (ADP-D-ribosyl)n+1-acceptor + H(+).</text>
        <dbReference type="EC" id="2.4.2.30"/>
    </reaction>
</comment>
<dbReference type="PROSITE" id="PS51977">
    <property type="entry name" value="WGR"/>
    <property type="match status" value="1"/>
</dbReference>